<keyword evidence="1" id="KW-1133">Transmembrane helix</keyword>
<accession>A0A538TFA0</accession>
<keyword evidence="1" id="KW-0472">Membrane</keyword>
<evidence type="ECO:0000313" key="3">
    <source>
        <dbReference type="Proteomes" id="UP000317366"/>
    </source>
</evidence>
<evidence type="ECO:0000313" key="2">
    <source>
        <dbReference type="EMBL" id="TMQ62256.1"/>
    </source>
</evidence>
<comment type="caution">
    <text evidence="2">The sequence shown here is derived from an EMBL/GenBank/DDBJ whole genome shotgun (WGS) entry which is preliminary data.</text>
</comment>
<name>A0A538TFA0_UNCEI</name>
<feature type="transmembrane region" description="Helical" evidence="1">
    <location>
        <begin position="12"/>
        <end position="38"/>
    </location>
</feature>
<feature type="transmembrane region" description="Helical" evidence="1">
    <location>
        <begin position="87"/>
        <end position="104"/>
    </location>
</feature>
<dbReference type="EMBL" id="VBOX01000084">
    <property type="protein sequence ID" value="TMQ62256.1"/>
    <property type="molecule type" value="Genomic_DNA"/>
</dbReference>
<dbReference type="AlphaFoldDB" id="A0A538TFA0"/>
<dbReference type="Proteomes" id="UP000317366">
    <property type="component" value="Unassembled WGS sequence"/>
</dbReference>
<proteinExistence type="predicted"/>
<reference evidence="2 3" key="1">
    <citation type="journal article" date="2019" name="Nat. Microbiol.">
        <title>Mediterranean grassland soil C-N compound turnover is dependent on rainfall and depth, and is mediated by genomically divergent microorganisms.</title>
        <authorList>
            <person name="Diamond S."/>
            <person name="Andeer P.F."/>
            <person name="Li Z."/>
            <person name="Crits-Christoph A."/>
            <person name="Burstein D."/>
            <person name="Anantharaman K."/>
            <person name="Lane K.R."/>
            <person name="Thomas B.C."/>
            <person name="Pan C."/>
            <person name="Northen T.R."/>
            <person name="Banfield J.F."/>
        </authorList>
    </citation>
    <scope>NUCLEOTIDE SEQUENCE [LARGE SCALE GENOMIC DNA]</scope>
    <source>
        <strain evidence="2">WS_7</strain>
    </source>
</reference>
<feature type="transmembrane region" description="Helical" evidence="1">
    <location>
        <begin position="124"/>
        <end position="145"/>
    </location>
</feature>
<organism evidence="2 3">
    <name type="scientific">Eiseniibacteriota bacterium</name>
    <dbReference type="NCBI Taxonomy" id="2212470"/>
    <lineage>
        <taxon>Bacteria</taxon>
        <taxon>Candidatus Eiseniibacteriota</taxon>
    </lineage>
</organism>
<sequence>MTASRSVRRVGWIALTIYAVAMALVEAACVVSLKQLYFADGWAPPFHAIPEAGQRLEQWREVATLVMIAAVSFLGRPPLRLVVARGLWVFGLWDLFYYVFLRLWTGFPAHWGDMDIVFLVPKPWIAPVWSACVVSMVCAVSAQVLSRRKEG</sequence>
<gene>
    <name evidence="2" type="ORF">E6K77_07965</name>
</gene>
<evidence type="ECO:0000256" key="1">
    <source>
        <dbReference type="SAM" id="Phobius"/>
    </source>
</evidence>
<keyword evidence="1" id="KW-0812">Transmembrane</keyword>
<protein>
    <submittedName>
        <fullName evidence="2">Uncharacterized protein</fullName>
    </submittedName>
</protein>